<dbReference type="AlphaFoldDB" id="A0AAN6T0N1"/>
<evidence type="ECO:0000256" key="2">
    <source>
        <dbReference type="SAM" id="Phobius"/>
    </source>
</evidence>
<reference evidence="3" key="2">
    <citation type="submission" date="2023-05" db="EMBL/GenBank/DDBJ databases">
        <authorList>
            <consortium name="Lawrence Berkeley National Laboratory"/>
            <person name="Steindorff A."/>
            <person name="Hensen N."/>
            <person name="Bonometti L."/>
            <person name="Westerberg I."/>
            <person name="Brannstrom I.O."/>
            <person name="Guillou S."/>
            <person name="Cros-Aarteil S."/>
            <person name="Calhoun S."/>
            <person name="Haridas S."/>
            <person name="Kuo A."/>
            <person name="Mondo S."/>
            <person name="Pangilinan J."/>
            <person name="Riley R."/>
            <person name="Labutti K."/>
            <person name="Andreopoulos B."/>
            <person name="Lipzen A."/>
            <person name="Chen C."/>
            <person name="Yanf M."/>
            <person name="Daum C."/>
            <person name="Ng V."/>
            <person name="Clum A."/>
            <person name="Ohm R."/>
            <person name="Martin F."/>
            <person name="Silar P."/>
            <person name="Natvig D."/>
            <person name="Lalanne C."/>
            <person name="Gautier V."/>
            <person name="Ament-Velasquez S.L."/>
            <person name="Kruys A."/>
            <person name="Hutchinson M.I."/>
            <person name="Powell A.J."/>
            <person name="Barry K."/>
            <person name="Miller A.N."/>
            <person name="Grigoriev I.V."/>
            <person name="Debuchy R."/>
            <person name="Gladieux P."/>
            <person name="Thoren M.H."/>
            <person name="Johannesson H."/>
        </authorList>
    </citation>
    <scope>NUCLEOTIDE SEQUENCE</scope>
    <source>
        <strain evidence="3">CBS 757.83</strain>
    </source>
</reference>
<reference evidence="3" key="1">
    <citation type="journal article" date="2023" name="Mol. Phylogenet. Evol.">
        <title>Genome-scale phylogeny and comparative genomics of the fungal order Sordariales.</title>
        <authorList>
            <person name="Hensen N."/>
            <person name="Bonometti L."/>
            <person name="Westerberg I."/>
            <person name="Brannstrom I.O."/>
            <person name="Guillou S."/>
            <person name="Cros-Aarteil S."/>
            <person name="Calhoun S."/>
            <person name="Haridas S."/>
            <person name="Kuo A."/>
            <person name="Mondo S."/>
            <person name="Pangilinan J."/>
            <person name="Riley R."/>
            <person name="LaButti K."/>
            <person name="Andreopoulos B."/>
            <person name="Lipzen A."/>
            <person name="Chen C."/>
            <person name="Yan M."/>
            <person name="Daum C."/>
            <person name="Ng V."/>
            <person name="Clum A."/>
            <person name="Steindorff A."/>
            <person name="Ohm R.A."/>
            <person name="Martin F."/>
            <person name="Silar P."/>
            <person name="Natvig D.O."/>
            <person name="Lalanne C."/>
            <person name="Gautier V."/>
            <person name="Ament-Velasquez S.L."/>
            <person name="Kruys A."/>
            <person name="Hutchinson M.I."/>
            <person name="Powell A.J."/>
            <person name="Barry K."/>
            <person name="Miller A.N."/>
            <person name="Grigoriev I.V."/>
            <person name="Debuchy R."/>
            <person name="Gladieux P."/>
            <person name="Hiltunen Thoren M."/>
            <person name="Johannesson H."/>
        </authorList>
    </citation>
    <scope>NUCLEOTIDE SEQUENCE</scope>
    <source>
        <strain evidence="3">CBS 757.83</strain>
    </source>
</reference>
<dbReference type="Proteomes" id="UP001305647">
    <property type="component" value="Unassembled WGS sequence"/>
</dbReference>
<proteinExistence type="predicted"/>
<dbReference type="Gene3D" id="3.90.550.50">
    <property type="match status" value="1"/>
</dbReference>
<evidence type="ECO:0000256" key="1">
    <source>
        <dbReference type="SAM" id="MobiDB-lite"/>
    </source>
</evidence>
<keyword evidence="2" id="KW-0812">Transmembrane</keyword>
<evidence type="ECO:0000313" key="4">
    <source>
        <dbReference type="Proteomes" id="UP001305647"/>
    </source>
</evidence>
<name>A0AAN6T0N1_9PEZI</name>
<dbReference type="Pfam" id="PF04646">
    <property type="entry name" value="DUF604"/>
    <property type="match status" value="1"/>
</dbReference>
<keyword evidence="2" id="KW-0472">Membrane</keyword>
<dbReference type="PANTHER" id="PTHR10811">
    <property type="entry name" value="FRINGE-RELATED"/>
    <property type="match status" value="1"/>
</dbReference>
<protein>
    <submittedName>
        <fullName evidence="3">Glycosyltransferase family 31 protein</fullName>
    </submittedName>
</protein>
<gene>
    <name evidence="3" type="ORF">N658DRAFT_497434</name>
</gene>
<feature type="transmembrane region" description="Helical" evidence="2">
    <location>
        <begin position="12"/>
        <end position="31"/>
    </location>
</feature>
<evidence type="ECO:0000313" key="3">
    <source>
        <dbReference type="EMBL" id="KAK4100438.1"/>
    </source>
</evidence>
<organism evidence="3 4">
    <name type="scientific">Parathielavia hyrcaniae</name>
    <dbReference type="NCBI Taxonomy" id="113614"/>
    <lineage>
        <taxon>Eukaryota</taxon>
        <taxon>Fungi</taxon>
        <taxon>Dikarya</taxon>
        <taxon>Ascomycota</taxon>
        <taxon>Pezizomycotina</taxon>
        <taxon>Sordariomycetes</taxon>
        <taxon>Sordariomycetidae</taxon>
        <taxon>Sordariales</taxon>
        <taxon>Chaetomiaceae</taxon>
        <taxon>Parathielavia</taxon>
    </lineage>
</organism>
<dbReference type="InterPro" id="IPR006740">
    <property type="entry name" value="DUF604"/>
</dbReference>
<accession>A0AAN6T0N1</accession>
<keyword evidence="4" id="KW-1185">Reference proteome</keyword>
<comment type="caution">
    <text evidence="3">The sequence shown here is derived from an EMBL/GenBank/DDBJ whole genome shotgun (WGS) entry which is preliminary data.</text>
</comment>
<feature type="region of interest" description="Disordered" evidence="1">
    <location>
        <begin position="43"/>
        <end position="76"/>
    </location>
</feature>
<dbReference type="EMBL" id="MU863641">
    <property type="protein sequence ID" value="KAK4100438.1"/>
    <property type="molecule type" value="Genomic_DNA"/>
</dbReference>
<sequence length="528" mass="58865">MMLAHQCSARAYLATFVTIFLIILFLTANRLHHRSPALAHLTEGKAASDPSQHNIDRPSKPPPNESSKSDDEDSIDGPCNRAVRFLRSDDLGLSNTIQYSRRCIRPIHGDVDREEVANVSSPLITGTTVLDLDGDCNRIALPPCEPLTLHVPPAYPPQQGQYGHLIFGVASSHDRLRDALPVFSHWLSGSGAQLVAVVSDADSPDHTYDIAALEASYRKHNISATIVRPRLKESLPRVDTPDDAELSRPAAVEQLHFLLIEDMLDAATPQTQWLGVLDDDTFFPALHPLALALGQHDHTRPRWLGALADNWVSMKIWGFMAYGGAGTFLSVPLAGQLRPHLRDCVRQSKIVSGDGMLKECVYAHTTTKLTLVEGLHQHDIMGDPSGFFESGRKTLSIHHWKSWYHAPVAQMAAVARVCGDCFLQRWRFAGDDALLANGYSISVYREGVDKLELDRVEATFRDPDAKFDFVYAPFRPKLGPDKKKSFRLEKVDGDVERGERFRQVYVHRAPREEGSEPVDEVVELVWEV</sequence>
<keyword evidence="2" id="KW-1133">Transmembrane helix</keyword>